<reference evidence="3" key="1">
    <citation type="journal article" date="2019" name="Int. J. Syst. Evol. Microbiol.">
        <title>The Global Catalogue of Microorganisms (GCM) 10K type strain sequencing project: providing services to taxonomists for standard genome sequencing and annotation.</title>
        <authorList>
            <consortium name="The Broad Institute Genomics Platform"/>
            <consortium name="The Broad Institute Genome Sequencing Center for Infectious Disease"/>
            <person name="Wu L."/>
            <person name="Ma J."/>
        </authorList>
    </citation>
    <scope>NUCLEOTIDE SEQUENCE [LARGE SCALE GENOMIC DNA]</scope>
    <source>
        <strain evidence="3">JCM 13319</strain>
    </source>
</reference>
<evidence type="ECO:0000313" key="2">
    <source>
        <dbReference type="EMBL" id="GAA1532656.1"/>
    </source>
</evidence>
<organism evidence="2 3">
    <name type="scientific">Brevibacterium picturae</name>
    <dbReference type="NCBI Taxonomy" id="260553"/>
    <lineage>
        <taxon>Bacteria</taxon>
        <taxon>Bacillati</taxon>
        <taxon>Actinomycetota</taxon>
        <taxon>Actinomycetes</taxon>
        <taxon>Micrococcales</taxon>
        <taxon>Brevibacteriaceae</taxon>
        <taxon>Brevibacterium</taxon>
    </lineage>
</organism>
<comment type="caution">
    <text evidence="2">The sequence shown here is derived from an EMBL/GenBank/DDBJ whole genome shotgun (WGS) entry which is preliminary data.</text>
</comment>
<gene>
    <name evidence="2" type="ORF">GCM10009691_05480</name>
</gene>
<proteinExistence type="predicted"/>
<evidence type="ECO:0000313" key="3">
    <source>
        <dbReference type="Proteomes" id="UP001501791"/>
    </source>
</evidence>
<dbReference type="Proteomes" id="UP001501791">
    <property type="component" value="Unassembled WGS sequence"/>
</dbReference>
<keyword evidence="3" id="KW-1185">Reference proteome</keyword>
<protein>
    <recommendedName>
        <fullName evidence="4">YjbR protein</fullName>
    </recommendedName>
</protein>
<evidence type="ECO:0008006" key="4">
    <source>
        <dbReference type="Google" id="ProtNLM"/>
    </source>
</evidence>
<evidence type="ECO:0000256" key="1">
    <source>
        <dbReference type="SAM" id="MobiDB-lite"/>
    </source>
</evidence>
<name>A0ABP4LYX9_9MICO</name>
<feature type="region of interest" description="Disordered" evidence="1">
    <location>
        <begin position="133"/>
        <end position="153"/>
    </location>
</feature>
<sequence length="153" mass="17330">MSPTEIPDRDHLVEYMDRLSAGLEQIGRDYSRFVNLADEDPETFGGGHVVFYREPDSQARFAIEEHYTGTDWTDPDRLPTSWSWRAEERTRLPGGHYQWTVHASGRIDAADVDELLGDARAWAQSVRAQTLRAESFTATGRTGPDPAPPTRRL</sequence>
<accession>A0ABP4LYX9</accession>
<dbReference type="RefSeq" id="WP_346035223.1">
    <property type="nucleotide sequence ID" value="NZ_BAAALY010000002.1"/>
</dbReference>
<dbReference type="EMBL" id="BAAALY010000002">
    <property type="protein sequence ID" value="GAA1532656.1"/>
    <property type="molecule type" value="Genomic_DNA"/>
</dbReference>